<sequence length="423" mass="50279">MKIKNLVFKKRNNLATSFCLESETNVLKDHIPIHTLKENNKTKVFYSYNLVDGYKYKIIVKRKKQNLRNAKLIISSLDHPYIIKLIHCCEYASSFISVFEFFSDTNLYSSVIFSAKYDEKRIKSIMYQIIRTIHYLHSNNLAHKQLLPQSFLIKSVNNEIMIKLEDVHKIRTYSSRSNSKIRGQNVYSIGLITHFLLCGQYPIFYFENKEKKIIFPKELYEHISPKGRSFVQKILLSDISSMITARDALDHEWFKENVKQNIYINFDMLRSIYDFWKKNAFKRYILNNISKFVVKEDIYRYNSLFFYFDIMEEGSIKYAQYFAIMKKLGLIDSNVQASFNGLDISRTGQVQFSNIIACLLNGFIKIDKRIVLKFFKKVDYDNEGIITKKKLYKFYSIKSRNEISSSDKRNFTFEEFFNYISKE</sequence>
<evidence type="ECO:0000313" key="8">
    <source>
        <dbReference type="EMBL" id="SBO26691.1"/>
    </source>
</evidence>
<evidence type="ECO:0000313" key="10">
    <source>
        <dbReference type="Proteomes" id="UP000182142"/>
    </source>
</evidence>
<dbReference type="GO" id="GO:0004674">
    <property type="term" value="F:protein serine/threonine kinase activity"/>
    <property type="evidence" value="ECO:0007669"/>
    <property type="project" value="UniProtKB-KW"/>
</dbReference>
<dbReference type="InterPro" id="IPR050205">
    <property type="entry name" value="CDPK_Ser/Thr_kinases"/>
</dbReference>
<keyword evidence="5" id="KW-0067">ATP-binding</keyword>
<evidence type="ECO:0000259" key="6">
    <source>
        <dbReference type="PROSITE" id="PS50011"/>
    </source>
</evidence>
<dbReference type="InterPro" id="IPR011992">
    <property type="entry name" value="EF-hand-dom_pair"/>
</dbReference>
<dbReference type="PROSITE" id="PS50011">
    <property type="entry name" value="PROTEIN_KINASE_DOM"/>
    <property type="match status" value="1"/>
</dbReference>
<dbReference type="InterPro" id="IPR011009">
    <property type="entry name" value="Kinase-like_dom_sf"/>
</dbReference>
<proteinExistence type="predicted"/>
<dbReference type="Gene3D" id="1.10.510.10">
    <property type="entry name" value="Transferase(Phosphotransferase) domain 1"/>
    <property type="match status" value="1"/>
</dbReference>
<evidence type="ECO:0000256" key="4">
    <source>
        <dbReference type="ARBA" id="ARBA00022777"/>
    </source>
</evidence>
<keyword evidence="2" id="KW-0808">Transferase</keyword>
<dbReference type="Gene3D" id="1.10.238.10">
    <property type="entry name" value="EF-hand"/>
    <property type="match status" value="1"/>
</dbReference>
<reference evidence="7" key="1">
    <citation type="submission" date="2016-05" db="EMBL/GenBank/DDBJ databases">
        <authorList>
            <person name="Lavstsen T."/>
            <person name="Jespersen J.S."/>
        </authorList>
    </citation>
    <scope>NUCLEOTIDE SEQUENCE [LARGE SCALE GENOMIC DNA]</scope>
</reference>
<dbReference type="SUPFAM" id="SSF56112">
    <property type="entry name" value="Protein kinase-like (PK-like)"/>
    <property type="match status" value="1"/>
</dbReference>
<dbReference type="PANTHER" id="PTHR24349">
    <property type="entry name" value="SERINE/THREONINE-PROTEIN KINASE"/>
    <property type="match status" value="1"/>
</dbReference>
<dbReference type="EMBL" id="CWHQ02000011">
    <property type="protein sequence ID" value="SBO24353.1"/>
    <property type="molecule type" value="Genomic_DNA"/>
</dbReference>
<evidence type="ECO:0000256" key="5">
    <source>
        <dbReference type="ARBA" id="ARBA00022840"/>
    </source>
</evidence>
<dbReference type="OrthoDB" id="40902at2759"/>
<accession>A0A1A7VQJ8</accession>
<dbReference type="SUPFAM" id="SSF47473">
    <property type="entry name" value="EF-hand"/>
    <property type="match status" value="1"/>
</dbReference>
<dbReference type="SMART" id="SM00220">
    <property type="entry name" value="S_TKc"/>
    <property type="match status" value="1"/>
</dbReference>
<keyword evidence="4" id="KW-0418">Kinase</keyword>
<name>A0A1A7VQJ8_PLAKH</name>
<keyword evidence="1" id="KW-0723">Serine/threonine-protein kinase</keyword>
<dbReference type="InterPro" id="IPR000719">
    <property type="entry name" value="Prot_kinase_dom"/>
</dbReference>
<evidence type="ECO:0000256" key="2">
    <source>
        <dbReference type="ARBA" id="ARBA00022679"/>
    </source>
</evidence>
<evidence type="ECO:0000256" key="1">
    <source>
        <dbReference type="ARBA" id="ARBA00022527"/>
    </source>
</evidence>
<dbReference type="AlphaFoldDB" id="A0A1A7VQJ8"/>
<dbReference type="Proteomes" id="UP000182142">
    <property type="component" value="Unassembled WGS sequence"/>
</dbReference>
<evidence type="ECO:0000256" key="3">
    <source>
        <dbReference type="ARBA" id="ARBA00022741"/>
    </source>
</evidence>
<feature type="domain" description="Protein kinase" evidence="6">
    <location>
        <begin position="30"/>
        <end position="254"/>
    </location>
</feature>
<reference evidence="9 10" key="2">
    <citation type="submission" date="2016-05" db="EMBL/GenBank/DDBJ databases">
        <authorList>
            <person name="Sharaf H."/>
        </authorList>
    </citation>
    <scope>NUCLEOTIDE SEQUENCE [LARGE SCALE GENOMIC DNA]</scope>
    <source>
        <strain evidence="9 10">H</strain>
    </source>
</reference>
<dbReference type="Gene3D" id="3.30.200.20">
    <property type="entry name" value="Phosphorylase Kinase, domain 1"/>
    <property type="match status" value="1"/>
</dbReference>
<dbReference type="Pfam" id="PF00069">
    <property type="entry name" value="Pkinase"/>
    <property type="match status" value="1"/>
</dbReference>
<protein>
    <recommendedName>
        <fullName evidence="6">Protein kinase domain-containing protein</fullName>
    </recommendedName>
</protein>
<dbReference type="GO" id="GO:0005524">
    <property type="term" value="F:ATP binding"/>
    <property type="evidence" value="ECO:0007669"/>
    <property type="project" value="UniProtKB-KW"/>
</dbReference>
<organism evidence="7 9">
    <name type="scientific">Plasmodium knowlesi (strain H)</name>
    <dbReference type="NCBI Taxonomy" id="5851"/>
    <lineage>
        <taxon>Eukaryota</taxon>
        <taxon>Sar</taxon>
        <taxon>Alveolata</taxon>
        <taxon>Apicomplexa</taxon>
        <taxon>Aconoidasida</taxon>
        <taxon>Haemosporida</taxon>
        <taxon>Plasmodiidae</taxon>
        <taxon>Plasmodium</taxon>
        <taxon>Plasmodium (Plasmodium)</taxon>
    </lineage>
</organism>
<gene>
    <name evidence="7" type="ORF">PKNA1_C2_1248400</name>
    <name evidence="8" type="ORF">PKNA1_H1_1248400</name>
</gene>
<evidence type="ECO:0000313" key="7">
    <source>
        <dbReference type="EMBL" id="SBO24353.1"/>
    </source>
</evidence>
<dbReference type="EMBL" id="CWHR02000009">
    <property type="protein sequence ID" value="SBO26691.1"/>
    <property type="molecule type" value="Genomic_DNA"/>
</dbReference>
<evidence type="ECO:0000313" key="9">
    <source>
        <dbReference type="Proteomes" id="UP000182128"/>
    </source>
</evidence>
<dbReference type="Proteomes" id="UP000182128">
    <property type="component" value="Unassembled WGS sequence"/>
</dbReference>
<dbReference type="VEuPathDB" id="PlasmoDB:PKNH_1248400"/>
<keyword evidence="3" id="KW-0547">Nucleotide-binding</keyword>